<accession>A0A927BTD7</accession>
<evidence type="ECO:0000313" key="1">
    <source>
        <dbReference type="EMBL" id="MBD2845078.1"/>
    </source>
</evidence>
<dbReference type="Proteomes" id="UP000621560">
    <property type="component" value="Unassembled WGS sequence"/>
</dbReference>
<gene>
    <name evidence="1" type="ORF">IDH44_07735</name>
</gene>
<sequence>MTLTRKIEVLREYEKDCYRICYFLLECERRAEDAAKDALYQLCCDASFFVQPPAAQKKRVRRTAVEHALALGDFVATAQA</sequence>
<reference evidence="1" key="1">
    <citation type="submission" date="2020-09" db="EMBL/GenBank/DDBJ databases">
        <title>A novel bacterium of genus Paenibacillus, isolated from South China Sea.</title>
        <authorList>
            <person name="Huang H."/>
            <person name="Mo K."/>
            <person name="Hu Y."/>
        </authorList>
    </citation>
    <scope>NUCLEOTIDE SEQUENCE</scope>
    <source>
        <strain evidence="1">IB182496</strain>
    </source>
</reference>
<organism evidence="1 2">
    <name type="scientific">Paenibacillus sabuli</name>
    <dbReference type="NCBI Taxonomy" id="2772509"/>
    <lineage>
        <taxon>Bacteria</taxon>
        <taxon>Bacillati</taxon>
        <taxon>Bacillota</taxon>
        <taxon>Bacilli</taxon>
        <taxon>Bacillales</taxon>
        <taxon>Paenibacillaceae</taxon>
        <taxon>Paenibacillus</taxon>
    </lineage>
</organism>
<protein>
    <submittedName>
        <fullName evidence="1">Uncharacterized protein</fullName>
    </submittedName>
</protein>
<proteinExistence type="predicted"/>
<name>A0A927BTD7_9BACL</name>
<keyword evidence="2" id="KW-1185">Reference proteome</keyword>
<dbReference type="EMBL" id="JACXIZ010000013">
    <property type="protein sequence ID" value="MBD2845078.1"/>
    <property type="molecule type" value="Genomic_DNA"/>
</dbReference>
<dbReference type="AlphaFoldDB" id="A0A927BTD7"/>
<evidence type="ECO:0000313" key="2">
    <source>
        <dbReference type="Proteomes" id="UP000621560"/>
    </source>
</evidence>
<comment type="caution">
    <text evidence="1">The sequence shown here is derived from an EMBL/GenBank/DDBJ whole genome shotgun (WGS) entry which is preliminary data.</text>
</comment>
<dbReference type="RefSeq" id="WP_190916311.1">
    <property type="nucleotide sequence ID" value="NZ_JACXIZ010000013.1"/>
</dbReference>